<feature type="region of interest" description="Disordered" evidence="1">
    <location>
        <begin position="45"/>
        <end position="64"/>
    </location>
</feature>
<reference evidence="3" key="1">
    <citation type="journal article" date="2019" name="Int. J. Syst. Evol. Microbiol.">
        <title>The Global Catalogue of Microorganisms (GCM) 10K type strain sequencing project: providing services to taxonomists for standard genome sequencing and annotation.</title>
        <authorList>
            <consortium name="The Broad Institute Genomics Platform"/>
            <consortium name="The Broad Institute Genome Sequencing Center for Infectious Disease"/>
            <person name="Wu L."/>
            <person name="Ma J."/>
        </authorList>
    </citation>
    <scope>NUCLEOTIDE SEQUENCE [LARGE SCALE GENOMIC DNA]</scope>
    <source>
        <strain evidence="3">CCM 7224</strain>
    </source>
</reference>
<sequence>MERHRGTTVRSRRPDRATRPRTPAVLVAALLAALALILTTGGCTSRNAGESGPGRTGASNTDPALGWGFTHTQYSADTGDDDAVRRARDLLSAQGLPQNQAIMGWGAGNPEPSPGTYDFSDLDRRVKYIRSTGATPVITLCCAPDWMKGGRAGASKTDWSVKALESAPLPTHYKDFAALAAKVAQRYPDVRHFIVWNELKGFYDDTAQRWNYEAYTQLYNQVYDALKKVDKDNLVGGPYLVMDSYGPQDQSYASRLKGPWGSVDQRVLDAFTYWNKHKKGADFAVVDGASFTRTNQMLPNAFGATDKLTAVTEWVRKQSGLPVWWAEYYVEPDKSGWSEQQRVATQAAGLMALARGGTGTAFYWSPEGQSGACPGCLWTPTQQDDGGKELPMYALIAKFAKAFPPGTDFTTVSIAADDVPNVRVLASGKDVLVVNTLDRSIDAKVDGKSFPMAAYEVRWLTR</sequence>
<feature type="compositionally biased region" description="Basic residues" evidence="1">
    <location>
        <begin position="1"/>
        <end position="11"/>
    </location>
</feature>
<name>A0ABV9UHM1_9ACTN</name>
<feature type="region of interest" description="Disordered" evidence="1">
    <location>
        <begin position="1"/>
        <end position="21"/>
    </location>
</feature>
<gene>
    <name evidence="2" type="ORF">ACFPFX_09555</name>
</gene>
<evidence type="ECO:0000256" key="1">
    <source>
        <dbReference type="SAM" id="MobiDB-lite"/>
    </source>
</evidence>
<dbReference type="PANTHER" id="PTHR12631:SF10">
    <property type="entry name" value="BETA-XYLOSIDASE-LIKE PROTEIN-RELATED"/>
    <property type="match status" value="1"/>
</dbReference>
<dbReference type="Gene3D" id="3.20.20.80">
    <property type="entry name" value="Glycosidases"/>
    <property type="match status" value="1"/>
</dbReference>
<protein>
    <submittedName>
        <fullName evidence="2">Xylan 1,4-beta-xylosidase</fullName>
    </submittedName>
</protein>
<dbReference type="Proteomes" id="UP001595834">
    <property type="component" value="Unassembled WGS sequence"/>
</dbReference>
<dbReference type="InterPro" id="IPR017853">
    <property type="entry name" value="GH"/>
</dbReference>
<evidence type="ECO:0000313" key="2">
    <source>
        <dbReference type="EMBL" id="MFC4956545.1"/>
    </source>
</evidence>
<organism evidence="2 3">
    <name type="scientific">Streptomyces mauvecolor</name>
    <dbReference type="NCBI Taxonomy" id="58345"/>
    <lineage>
        <taxon>Bacteria</taxon>
        <taxon>Bacillati</taxon>
        <taxon>Actinomycetota</taxon>
        <taxon>Actinomycetes</taxon>
        <taxon>Kitasatosporales</taxon>
        <taxon>Streptomycetaceae</taxon>
        <taxon>Streptomyces</taxon>
    </lineage>
</organism>
<dbReference type="SUPFAM" id="SSF51445">
    <property type="entry name" value="(Trans)glycosidases"/>
    <property type="match status" value="1"/>
</dbReference>
<dbReference type="InterPro" id="IPR051923">
    <property type="entry name" value="Glycosyl_Hydrolase_39"/>
</dbReference>
<dbReference type="RefSeq" id="WP_344375723.1">
    <property type="nucleotide sequence ID" value="NZ_BAAASQ010000012.1"/>
</dbReference>
<proteinExistence type="predicted"/>
<keyword evidence="3" id="KW-1185">Reference proteome</keyword>
<evidence type="ECO:0000313" key="3">
    <source>
        <dbReference type="Proteomes" id="UP001595834"/>
    </source>
</evidence>
<dbReference type="PANTHER" id="PTHR12631">
    <property type="entry name" value="ALPHA-L-IDURONIDASE"/>
    <property type="match status" value="1"/>
</dbReference>
<accession>A0ABV9UHM1</accession>
<comment type="caution">
    <text evidence="2">The sequence shown here is derived from an EMBL/GenBank/DDBJ whole genome shotgun (WGS) entry which is preliminary data.</text>
</comment>
<dbReference type="EMBL" id="JBHSIZ010000007">
    <property type="protein sequence ID" value="MFC4956545.1"/>
    <property type="molecule type" value="Genomic_DNA"/>
</dbReference>